<feature type="region of interest" description="Disordered" evidence="6">
    <location>
        <begin position="315"/>
        <end position="355"/>
    </location>
</feature>
<feature type="transmembrane region" description="Helical" evidence="7">
    <location>
        <begin position="78"/>
        <end position="98"/>
    </location>
</feature>
<evidence type="ECO:0000256" key="5">
    <source>
        <dbReference type="PROSITE-ProRule" id="PRU00205"/>
    </source>
</evidence>
<proteinExistence type="predicted"/>
<keyword evidence="3 7" id="KW-1133">Transmembrane helix</keyword>
<dbReference type="GO" id="GO:0055088">
    <property type="term" value="P:lipid homeostasis"/>
    <property type="evidence" value="ECO:0007669"/>
    <property type="project" value="TreeGrafter"/>
</dbReference>
<dbReference type="InterPro" id="IPR050846">
    <property type="entry name" value="TLCD"/>
</dbReference>
<keyword evidence="4 5" id="KW-0472">Membrane</keyword>
<evidence type="ECO:0000313" key="10">
    <source>
        <dbReference type="Proteomes" id="UP001321749"/>
    </source>
</evidence>
<dbReference type="AlphaFoldDB" id="A0AAV9HBS9"/>
<keyword evidence="2 5" id="KW-0812">Transmembrane</keyword>
<sequence>MRDPFPIQPIPALTKAIEPLAERLSFPTLPLHVHEVVGAAALYTVIHTVVSPLLSNLFFSKHYPKHNRAKKANWDAHVVSLAQSLLINGLALWAMFVDEERKNMDFEQRIWGYTGLSGMIQALACGYFVWDLGITLLNLDIFGLGLLAHAVSALTVYSFGFRPFLNYYSPVFILYELSTPFLNIHWFCDKLNMTGGKVQLYNGIALLTTFFGCRLVWGTYQSYVVYKDMWRAVHEGPSASYISAAFKDTTQGIDENLMHFAKDAGPVPVWLAGTYVLSNVTLNTLNWYWFVKMITAVKKRFEPVTEKKDKVSVPAAAPLGSATGTEKVGGATRRRQPSIVDVVPDSEELRKGTIQ</sequence>
<dbReference type="PROSITE" id="PS50922">
    <property type="entry name" value="TLC"/>
    <property type="match status" value="1"/>
</dbReference>
<evidence type="ECO:0000256" key="6">
    <source>
        <dbReference type="SAM" id="MobiDB-lite"/>
    </source>
</evidence>
<organism evidence="9 10">
    <name type="scientific">Cladorrhinum samala</name>
    <dbReference type="NCBI Taxonomy" id="585594"/>
    <lineage>
        <taxon>Eukaryota</taxon>
        <taxon>Fungi</taxon>
        <taxon>Dikarya</taxon>
        <taxon>Ascomycota</taxon>
        <taxon>Pezizomycotina</taxon>
        <taxon>Sordariomycetes</taxon>
        <taxon>Sordariomycetidae</taxon>
        <taxon>Sordariales</taxon>
        <taxon>Podosporaceae</taxon>
        <taxon>Cladorrhinum</taxon>
    </lineage>
</organism>
<feature type="transmembrane region" description="Helical" evidence="7">
    <location>
        <begin position="36"/>
        <end position="58"/>
    </location>
</feature>
<evidence type="ECO:0000256" key="7">
    <source>
        <dbReference type="SAM" id="Phobius"/>
    </source>
</evidence>
<evidence type="ECO:0000256" key="1">
    <source>
        <dbReference type="ARBA" id="ARBA00004141"/>
    </source>
</evidence>
<gene>
    <name evidence="9" type="ORF">QBC42DRAFT_38878</name>
</gene>
<evidence type="ECO:0000256" key="2">
    <source>
        <dbReference type="ARBA" id="ARBA00022692"/>
    </source>
</evidence>
<reference evidence="9" key="2">
    <citation type="submission" date="2023-06" db="EMBL/GenBank/DDBJ databases">
        <authorList>
            <consortium name="Lawrence Berkeley National Laboratory"/>
            <person name="Mondo S.J."/>
            <person name="Hensen N."/>
            <person name="Bonometti L."/>
            <person name="Westerberg I."/>
            <person name="Brannstrom I.O."/>
            <person name="Guillou S."/>
            <person name="Cros-Aarteil S."/>
            <person name="Calhoun S."/>
            <person name="Haridas S."/>
            <person name="Kuo A."/>
            <person name="Pangilinan J."/>
            <person name="Riley R."/>
            <person name="Labutti K."/>
            <person name="Andreopoulos B."/>
            <person name="Lipzen A."/>
            <person name="Chen C."/>
            <person name="Yanf M."/>
            <person name="Daum C."/>
            <person name="Ng V."/>
            <person name="Clum A."/>
            <person name="Steindorff A."/>
            <person name="Ohm R."/>
            <person name="Martin F."/>
            <person name="Silar P."/>
            <person name="Natvig D."/>
            <person name="Lalanne C."/>
            <person name="Gautier V."/>
            <person name="Ament-Velasquez S.L."/>
            <person name="Kruys A."/>
            <person name="Hutchinson M.I."/>
            <person name="Powell A.J."/>
            <person name="Barry K."/>
            <person name="Miller A.N."/>
            <person name="Grigoriev I.V."/>
            <person name="Debuchy R."/>
            <person name="Gladieux P."/>
            <person name="Thoren M.H."/>
            <person name="Johannesson H."/>
        </authorList>
    </citation>
    <scope>NUCLEOTIDE SEQUENCE</scope>
    <source>
        <strain evidence="9">PSN324</strain>
    </source>
</reference>
<accession>A0AAV9HBS9</accession>
<evidence type="ECO:0000256" key="3">
    <source>
        <dbReference type="ARBA" id="ARBA00022989"/>
    </source>
</evidence>
<dbReference type="GO" id="GO:0016020">
    <property type="term" value="C:membrane"/>
    <property type="evidence" value="ECO:0007669"/>
    <property type="project" value="UniProtKB-SubCell"/>
</dbReference>
<feature type="transmembrane region" description="Helical" evidence="7">
    <location>
        <begin position="110"/>
        <end position="129"/>
    </location>
</feature>
<comment type="caution">
    <text evidence="9">The sequence shown here is derived from an EMBL/GenBank/DDBJ whole genome shotgun (WGS) entry which is preliminary data.</text>
</comment>
<feature type="transmembrane region" description="Helical" evidence="7">
    <location>
        <begin position="167"/>
        <end position="188"/>
    </location>
</feature>
<dbReference type="PANTHER" id="PTHR13439">
    <property type="entry name" value="CT120 PROTEIN"/>
    <property type="match status" value="1"/>
</dbReference>
<name>A0AAV9HBS9_9PEZI</name>
<feature type="transmembrane region" description="Helical" evidence="7">
    <location>
        <begin position="267"/>
        <end position="290"/>
    </location>
</feature>
<feature type="transmembrane region" description="Helical" evidence="7">
    <location>
        <begin position="200"/>
        <end position="220"/>
    </location>
</feature>
<dbReference type="EMBL" id="MU865116">
    <property type="protein sequence ID" value="KAK4457419.1"/>
    <property type="molecule type" value="Genomic_DNA"/>
</dbReference>
<feature type="transmembrane region" description="Helical" evidence="7">
    <location>
        <begin position="141"/>
        <end position="161"/>
    </location>
</feature>
<evidence type="ECO:0000313" key="9">
    <source>
        <dbReference type="EMBL" id="KAK4457419.1"/>
    </source>
</evidence>
<evidence type="ECO:0000256" key="4">
    <source>
        <dbReference type="ARBA" id="ARBA00023136"/>
    </source>
</evidence>
<dbReference type="Proteomes" id="UP001321749">
    <property type="component" value="Unassembled WGS sequence"/>
</dbReference>
<comment type="subcellular location">
    <subcellularLocation>
        <location evidence="1">Membrane</location>
        <topology evidence="1">Multi-pass membrane protein</topology>
    </subcellularLocation>
</comment>
<dbReference type="GO" id="GO:0005783">
    <property type="term" value="C:endoplasmic reticulum"/>
    <property type="evidence" value="ECO:0007669"/>
    <property type="project" value="TreeGrafter"/>
</dbReference>
<reference evidence="9" key="1">
    <citation type="journal article" date="2023" name="Mol. Phylogenet. Evol.">
        <title>Genome-scale phylogeny and comparative genomics of the fungal order Sordariales.</title>
        <authorList>
            <person name="Hensen N."/>
            <person name="Bonometti L."/>
            <person name="Westerberg I."/>
            <person name="Brannstrom I.O."/>
            <person name="Guillou S."/>
            <person name="Cros-Aarteil S."/>
            <person name="Calhoun S."/>
            <person name="Haridas S."/>
            <person name="Kuo A."/>
            <person name="Mondo S."/>
            <person name="Pangilinan J."/>
            <person name="Riley R."/>
            <person name="LaButti K."/>
            <person name="Andreopoulos B."/>
            <person name="Lipzen A."/>
            <person name="Chen C."/>
            <person name="Yan M."/>
            <person name="Daum C."/>
            <person name="Ng V."/>
            <person name="Clum A."/>
            <person name="Steindorff A."/>
            <person name="Ohm R.A."/>
            <person name="Martin F."/>
            <person name="Silar P."/>
            <person name="Natvig D.O."/>
            <person name="Lalanne C."/>
            <person name="Gautier V."/>
            <person name="Ament-Velasquez S.L."/>
            <person name="Kruys A."/>
            <person name="Hutchinson M.I."/>
            <person name="Powell A.J."/>
            <person name="Barry K."/>
            <person name="Miller A.N."/>
            <person name="Grigoriev I.V."/>
            <person name="Debuchy R."/>
            <person name="Gladieux P."/>
            <person name="Hiltunen Thoren M."/>
            <person name="Johannesson H."/>
        </authorList>
    </citation>
    <scope>NUCLEOTIDE SEQUENCE</scope>
    <source>
        <strain evidence="9">PSN324</strain>
    </source>
</reference>
<keyword evidence="10" id="KW-1185">Reference proteome</keyword>
<dbReference type="SMART" id="SM00724">
    <property type="entry name" value="TLC"/>
    <property type="match status" value="1"/>
</dbReference>
<evidence type="ECO:0000259" key="8">
    <source>
        <dbReference type="PROSITE" id="PS50922"/>
    </source>
</evidence>
<dbReference type="Pfam" id="PF03798">
    <property type="entry name" value="TRAM_LAG1_CLN8"/>
    <property type="match status" value="1"/>
</dbReference>
<dbReference type="InterPro" id="IPR006634">
    <property type="entry name" value="TLC-dom"/>
</dbReference>
<protein>
    <submittedName>
        <fullName evidence="9">TRAM, LAG1 and CLN8 domain-protein</fullName>
    </submittedName>
</protein>
<dbReference type="PANTHER" id="PTHR13439:SF0">
    <property type="entry name" value="TOPOISOMERASE I DAMAGE AFFECTED PROTEIN 4"/>
    <property type="match status" value="1"/>
</dbReference>
<feature type="domain" description="TLC" evidence="8">
    <location>
        <begin position="69"/>
        <end position="302"/>
    </location>
</feature>